<evidence type="ECO:0000256" key="2">
    <source>
        <dbReference type="SAM" id="SignalP"/>
    </source>
</evidence>
<evidence type="ECO:0000313" key="5">
    <source>
        <dbReference type="Proteomes" id="UP000193648"/>
    </source>
</evidence>
<proteinExistence type="predicted"/>
<evidence type="ECO:0000256" key="1">
    <source>
        <dbReference type="ARBA" id="ARBA00022729"/>
    </source>
</evidence>
<dbReference type="AlphaFoldDB" id="A0A1Y2G624"/>
<dbReference type="RefSeq" id="XP_021875551.1">
    <property type="nucleotide sequence ID" value="XM_022026077.1"/>
</dbReference>
<feature type="domain" description="Yeast cell wall synthesis Kre9/Knh1-like N-terminal" evidence="3">
    <location>
        <begin position="25"/>
        <end position="109"/>
    </location>
</feature>
<dbReference type="EMBL" id="MCFF01000076">
    <property type="protein sequence ID" value="ORY96989.1"/>
    <property type="molecule type" value="Genomic_DNA"/>
</dbReference>
<dbReference type="STRING" id="64571.A0A1Y2G624"/>
<dbReference type="GeneID" id="33567920"/>
<protein>
    <recommendedName>
        <fullName evidence="3">Yeast cell wall synthesis Kre9/Knh1-like N-terminal domain-containing protein</fullName>
    </recommendedName>
</protein>
<dbReference type="OrthoDB" id="2413528at2759"/>
<name>A0A1Y2G624_9FUNG</name>
<keyword evidence="5" id="KW-1185">Reference proteome</keyword>
<sequence>MRFTILATAVAALASTALAQVSILTPGAGTVWVPGTNVTVKWAQPLLEDADIELLTGPNVQAQWIASTLGTAKKGSKSFKGLLDPKLEPQWYSLRIGEIYSHLFAIQQSRSATLTASQPIVPTATTTTAVATTVVTTTVATTITSPSQTTTTAGQSSPSNTPSAAKALKAGIVVPVAAAAVAAFFAF</sequence>
<dbReference type="InterPro" id="IPR018466">
    <property type="entry name" value="Kre9/Knh1-like_N"/>
</dbReference>
<dbReference type="Pfam" id="PF10342">
    <property type="entry name" value="Kre9_KNH"/>
    <property type="match status" value="1"/>
</dbReference>
<comment type="caution">
    <text evidence="4">The sequence shown here is derived from an EMBL/GenBank/DDBJ whole genome shotgun (WGS) entry which is preliminary data.</text>
</comment>
<organism evidence="4 5">
    <name type="scientific">Lobosporangium transversale</name>
    <dbReference type="NCBI Taxonomy" id="64571"/>
    <lineage>
        <taxon>Eukaryota</taxon>
        <taxon>Fungi</taxon>
        <taxon>Fungi incertae sedis</taxon>
        <taxon>Mucoromycota</taxon>
        <taxon>Mortierellomycotina</taxon>
        <taxon>Mortierellomycetes</taxon>
        <taxon>Mortierellales</taxon>
        <taxon>Mortierellaceae</taxon>
        <taxon>Lobosporangium</taxon>
    </lineage>
</organism>
<dbReference type="Proteomes" id="UP000193648">
    <property type="component" value="Unassembled WGS sequence"/>
</dbReference>
<evidence type="ECO:0000259" key="3">
    <source>
        <dbReference type="Pfam" id="PF10342"/>
    </source>
</evidence>
<feature type="signal peptide" evidence="2">
    <location>
        <begin position="1"/>
        <end position="19"/>
    </location>
</feature>
<dbReference type="InParanoid" id="A0A1Y2G624"/>
<accession>A0A1Y2G624</accession>
<evidence type="ECO:0000313" key="4">
    <source>
        <dbReference type="EMBL" id="ORY96989.1"/>
    </source>
</evidence>
<feature type="chain" id="PRO_5012237554" description="Yeast cell wall synthesis Kre9/Knh1-like N-terminal domain-containing protein" evidence="2">
    <location>
        <begin position="20"/>
        <end position="187"/>
    </location>
</feature>
<reference evidence="4 5" key="1">
    <citation type="submission" date="2016-07" db="EMBL/GenBank/DDBJ databases">
        <title>Pervasive Adenine N6-methylation of Active Genes in Fungi.</title>
        <authorList>
            <consortium name="DOE Joint Genome Institute"/>
            <person name="Mondo S.J."/>
            <person name="Dannebaum R.O."/>
            <person name="Kuo R.C."/>
            <person name="Labutti K."/>
            <person name="Haridas S."/>
            <person name="Kuo A."/>
            <person name="Salamov A."/>
            <person name="Ahrendt S.R."/>
            <person name="Lipzen A."/>
            <person name="Sullivan W."/>
            <person name="Andreopoulos W.B."/>
            <person name="Clum A."/>
            <person name="Lindquist E."/>
            <person name="Daum C."/>
            <person name="Ramamoorthy G.K."/>
            <person name="Gryganskyi A."/>
            <person name="Culley D."/>
            <person name="Magnuson J.K."/>
            <person name="James T.Y."/>
            <person name="O'Malley M.A."/>
            <person name="Stajich J.E."/>
            <person name="Spatafora J.W."/>
            <person name="Visel A."/>
            <person name="Grigoriev I.V."/>
        </authorList>
    </citation>
    <scope>NUCLEOTIDE SEQUENCE [LARGE SCALE GENOMIC DNA]</scope>
    <source>
        <strain evidence="4 5">NRRL 3116</strain>
    </source>
</reference>
<gene>
    <name evidence="4" type="ORF">BCR41DRAFT_364758</name>
</gene>
<keyword evidence="1 2" id="KW-0732">Signal</keyword>